<evidence type="ECO:0000256" key="8">
    <source>
        <dbReference type="ARBA" id="ARBA00048276"/>
    </source>
</evidence>
<dbReference type="InterPro" id="IPR022676">
    <property type="entry name" value="NMT_N"/>
</dbReference>
<proteinExistence type="inferred from homology"/>
<dbReference type="Proteomes" id="UP000053732">
    <property type="component" value="Unassembled WGS sequence"/>
</dbReference>
<dbReference type="EMBL" id="HG793137">
    <property type="protein sequence ID" value="CRL20601.1"/>
    <property type="molecule type" value="Genomic_DNA"/>
</dbReference>
<dbReference type="InterPro" id="IPR022678">
    <property type="entry name" value="NMT_CS"/>
</dbReference>
<reference evidence="14 15" key="1">
    <citation type="journal article" date="2014" name="Nat. Commun.">
        <title>Multiple recent horizontal transfers of a large genomic region in cheese making fungi.</title>
        <authorList>
            <person name="Cheeseman K."/>
            <person name="Ropars J."/>
            <person name="Renault P."/>
            <person name="Dupont J."/>
            <person name="Gouzy J."/>
            <person name="Branca A."/>
            <person name="Abraham A.L."/>
            <person name="Ceppi M."/>
            <person name="Conseiller E."/>
            <person name="Debuchy R."/>
            <person name="Malagnac F."/>
            <person name="Goarin A."/>
            <person name="Silar P."/>
            <person name="Lacoste S."/>
            <person name="Sallet E."/>
            <person name="Bensimon A."/>
            <person name="Giraud T."/>
            <person name="Brygoo Y."/>
        </authorList>
    </citation>
    <scope>NUCLEOTIDE SEQUENCE [LARGE SCALE GENOMIC DNA]</scope>
    <source>
        <strain evidence="15">FM 013</strain>
    </source>
</reference>
<evidence type="ECO:0000313" key="14">
    <source>
        <dbReference type="EMBL" id="CRL20601.1"/>
    </source>
</evidence>
<evidence type="ECO:0000256" key="11">
    <source>
        <dbReference type="SAM" id="MobiDB-lite"/>
    </source>
</evidence>
<comment type="similarity">
    <text evidence="2 10">Belongs to the NMT family.</text>
</comment>
<feature type="domain" description="Glycylpeptide N-tetradecanoyltransferase N-terminal" evidence="12">
    <location>
        <begin position="61"/>
        <end position="215"/>
    </location>
</feature>
<feature type="region of interest" description="Disordered" evidence="11">
    <location>
        <begin position="493"/>
        <end position="525"/>
    </location>
</feature>
<comment type="catalytic activity">
    <reaction evidence="8 9">
        <text>N-terminal glycyl-[protein] + tetradecanoyl-CoA = N-tetradecanoylglycyl-[protein] + CoA + H(+)</text>
        <dbReference type="Rhea" id="RHEA:15521"/>
        <dbReference type="Rhea" id="RHEA-COMP:12666"/>
        <dbReference type="Rhea" id="RHEA-COMP:12667"/>
        <dbReference type="ChEBI" id="CHEBI:15378"/>
        <dbReference type="ChEBI" id="CHEBI:57287"/>
        <dbReference type="ChEBI" id="CHEBI:57385"/>
        <dbReference type="ChEBI" id="CHEBI:64723"/>
        <dbReference type="ChEBI" id="CHEBI:133050"/>
        <dbReference type="EC" id="2.3.1.97"/>
    </reaction>
</comment>
<feature type="region of interest" description="Disordered" evidence="11">
    <location>
        <begin position="1"/>
        <end position="34"/>
    </location>
</feature>
<dbReference type="Gene3D" id="3.40.630.30">
    <property type="match status" value="2"/>
</dbReference>
<dbReference type="STRING" id="1429867.A0A0G4P2Q0"/>
<evidence type="ECO:0000256" key="7">
    <source>
        <dbReference type="ARBA" id="ARBA00023315"/>
    </source>
</evidence>
<keyword evidence="6 9" id="KW-0808">Transferase</keyword>
<dbReference type="PANTHER" id="PTHR11377">
    <property type="entry name" value="N-MYRISTOYL TRANSFERASE"/>
    <property type="match status" value="1"/>
</dbReference>
<dbReference type="EC" id="2.3.1.97" evidence="4 9"/>
<feature type="compositionally biased region" description="Polar residues" evidence="11">
    <location>
        <begin position="1"/>
        <end position="17"/>
    </location>
</feature>
<evidence type="ECO:0000256" key="6">
    <source>
        <dbReference type="ARBA" id="ARBA00022679"/>
    </source>
</evidence>
<dbReference type="PANTHER" id="PTHR11377:SF5">
    <property type="entry name" value="GLYCYLPEPTIDE N-TETRADECANOYLTRANSFERASE"/>
    <property type="match status" value="1"/>
</dbReference>
<evidence type="ECO:0000256" key="1">
    <source>
        <dbReference type="ARBA" id="ARBA00003900"/>
    </source>
</evidence>
<dbReference type="FunFam" id="3.40.630.30:FF:000042">
    <property type="entry name" value="Glycylpeptide N-tetradecanoyltransferase"/>
    <property type="match status" value="1"/>
</dbReference>
<evidence type="ECO:0000259" key="12">
    <source>
        <dbReference type="Pfam" id="PF01233"/>
    </source>
</evidence>
<keyword evidence="7 9" id="KW-0012">Acyltransferase</keyword>
<organism evidence="14 15">
    <name type="scientific">Penicillium camemberti (strain FM 013)</name>
    <dbReference type="NCBI Taxonomy" id="1429867"/>
    <lineage>
        <taxon>Eukaryota</taxon>
        <taxon>Fungi</taxon>
        <taxon>Dikarya</taxon>
        <taxon>Ascomycota</taxon>
        <taxon>Pezizomycotina</taxon>
        <taxon>Eurotiomycetes</taxon>
        <taxon>Eurotiomycetidae</taxon>
        <taxon>Eurotiales</taxon>
        <taxon>Aspergillaceae</taxon>
        <taxon>Penicillium</taxon>
    </lineage>
</organism>
<dbReference type="InterPro" id="IPR022677">
    <property type="entry name" value="NMT_C"/>
</dbReference>
<gene>
    <name evidence="14" type="ORF">PCAMFM013_S004g000542</name>
</gene>
<dbReference type="PROSITE" id="PS00975">
    <property type="entry name" value="NMT_1"/>
    <property type="match status" value="1"/>
</dbReference>
<dbReference type="Pfam" id="PF01233">
    <property type="entry name" value="NMT"/>
    <property type="match status" value="1"/>
</dbReference>
<evidence type="ECO:0000259" key="13">
    <source>
        <dbReference type="Pfam" id="PF02799"/>
    </source>
</evidence>
<name>A0A0G4P2Q0_PENC3</name>
<protein>
    <recommendedName>
        <fullName evidence="5 9">Glycylpeptide N-tetradecanoyltransferase</fullName>
        <ecNumber evidence="4 9">2.3.1.97</ecNumber>
    </recommendedName>
</protein>
<dbReference type="GO" id="GO:0004379">
    <property type="term" value="F:glycylpeptide N-tetradecanoyltransferase activity"/>
    <property type="evidence" value="ECO:0007669"/>
    <property type="project" value="UniProtKB-EC"/>
</dbReference>
<comment type="function">
    <text evidence="1 9">Adds a myristoyl group to the N-terminal glycine residue of certain cellular proteins.</text>
</comment>
<dbReference type="Pfam" id="PF02799">
    <property type="entry name" value="NMT_C"/>
    <property type="match status" value="1"/>
</dbReference>
<evidence type="ECO:0000313" key="15">
    <source>
        <dbReference type="Proteomes" id="UP000053732"/>
    </source>
</evidence>
<feature type="domain" description="Glycylpeptide N-tetradecanoyltransferase C-terminal" evidence="13">
    <location>
        <begin position="230"/>
        <end position="420"/>
    </location>
</feature>
<evidence type="ECO:0000256" key="9">
    <source>
        <dbReference type="RuleBase" id="RU000586"/>
    </source>
</evidence>
<evidence type="ECO:0000256" key="2">
    <source>
        <dbReference type="ARBA" id="ARBA00009469"/>
    </source>
</evidence>
<dbReference type="FunFam" id="3.40.630.170:FF:000003">
    <property type="entry name" value="Glycylpeptide N-tetradecanoyltransferase"/>
    <property type="match status" value="1"/>
</dbReference>
<evidence type="ECO:0000256" key="4">
    <source>
        <dbReference type="ARBA" id="ARBA00012923"/>
    </source>
</evidence>
<dbReference type="InterPro" id="IPR016181">
    <property type="entry name" value="Acyl_CoA_acyltransferase"/>
</dbReference>
<keyword evidence="15" id="KW-1185">Reference proteome</keyword>
<dbReference type="SUPFAM" id="SSF55729">
    <property type="entry name" value="Acyl-CoA N-acyltransferases (Nat)"/>
    <property type="match status" value="2"/>
</dbReference>
<accession>A0A0G4P2Q0</accession>
<evidence type="ECO:0000256" key="5">
    <source>
        <dbReference type="ARBA" id="ARBA00022240"/>
    </source>
</evidence>
<comment type="subunit">
    <text evidence="3">Monomer.</text>
</comment>
<evidence type="ECO:0000256" key="10">
    <source>
        <dbReference type="RuleBase" id="RU004178"/>
    </source>
</evidence>
<evidence type="ECO:0000256" key="3">
    <source>
        <dbReference type="ARBA" id="ARBA00011245"/>
    </source>
</evidence>
<dbReference type="InterPro" id="IPR000903">
    <property type="entry name" value="NMT"/>
</dbReference>
<sequence length="554" mass="62865">MEESNTTQNQLPSNSDPPLTRPSDNGKEAKDIESYKFWKTQPVPKFNEDGGKSKGGPIKVINLDEVPKGPYALLDGFEWGTIDPEDEKEVGELYELLSNHYVEDDDSTFRLNYSPVFLRWALTTPGWQKQWHIGVRTSISQKLVAFISGLPANVNVHTQTIKVVEINFLCIHKRLRSKRLAPLLIREITRRCYLQGVYQAIYTAAAVLPTPVASCRYYHRPLSWLKLYESGFSHLPSSSTKARQIAKYHLPSTTQTSGLRPMQSDDLDAVHQLLGEYLQRFDISPTFSIDELRHLLFFGAGQAKEASSKRVVWAYVVEDLETQKITDFVSFYSIESAVLSQKDVIRTAYLYYYASTNSTPNLQQRIQGLVNDALILAKKARFDVFNALHLQDNELFLEKLRFSPGDGRLHYYLFNYQGFRTKIGPNRDPVVHLLQPSSDIPEEVIVAGKWTSRTIRLGMFGGKQFEWEYAKEKRADGQKVNLIVFRAVEEEKGKSKETPGHRIAQLVRGEDSRTPGTSRSSAGNGGELQIDEAALQFLELDEAVIVTTCLMMLK</sequence>
<dbReference type="AlphaFoldDB" id="A0A0G4P2Q0"/>
<dbReference type="GO" id="GO:0005737">
    <property type="term" value="C:cytoplasm"/>
    <property type="evidence" value="ECO:0007669"/>
    <property type="project" value="TreeGrafter"/>
</dbReference>
<feature type="compositionally biased region" description="Basic and acidic residues" evidence="11">
    <location>
        <begin position="24"/>
        <end position="34"/>
    </location>
</feature>